<reference evidence="2" key="1">
    <citation type="journal article" date="2019" name="Int. J. Syst. Evol. Microbiol.">
        <title>The Global Catalogue of Microorganisms (GCM) 10K type strain sequencing project: providing services to taxonomists for standard genome sequencing and annotation.</title>
        <authorList>
            <consortium name="The Broad Institute Genomics Platform"/>
            <consortium name="The Broad Institute Genome Sequencing Center for Infectious Disease"/>
            <person name="Wu L."/>
            <person name="Ma J."/>
        </authorList>
    </citation>
    <scope>NUCLEOTIDE SEQUENCE [LARGE SCALE GENOMIC DNA]</scope>
    <source>
        <strain evidence="2">KCTC 32998</strain>
    </source>
</reference>
<proteinExistence type="predicted"/>
<keyword evidence="2" id="KW-1185">Reference proteome</keyword>
<evidence type="ECO:0000313" key="2">
    <source>
        <dbReference type="Proteomes" id="UP000646745"/>
    </source>
</evidence>
<gene>
    <name evidence="1" type="ORF">GCM10009038_31500</name>
</gene>
<accession>A0ABQ3E982</accession>
<organism evidence="1 2">
    <name type="scientific">Salinicola rhizosphaerae</name>
    <dbReference type="NCBI Taxonomy" id="1443141"/>
    <lineage>
        <taxon>Bacteria</taxon>
        <taxon>Pseudomonadati</taxon>
        <taxon>Pseudomonadota</taxon>
        <taxon>Gammaproteobacteria</taxon>
        <taxon>Oceanospirillales</taxon>
        <taxon>Halomonadaceae</taxon>
        <taxon>Salinicola</taxon>
    </lineage>
</organism>
<name>A0ABQ3E982_9GAMM</name>
<comment type="caution">
    <text evidence="1">The sequence shown here is derived from an EMBL/GenBank/DDBJ whole genome shotgun (WGS) entry which is preliminary data.</text>
</comment>
<sequence length="198" mass="21607">MSAFPFSDSMVELLGRQTVKLAYACELDFQSGMVRAHTGTGLLIINGETFDGVGTFGDVSSAKEQLDSGSPANVTLTLSGLDTELIAGTQVERCRGRFGRLLLVAIDDAGDYAADILFSGKMDAAQFNYAGSDDGNAISVTITDRMADWQRQGTERWTDENHRQRHPGDRFFFAVAQLADWPIYWGSKKDAPSFSYPG</sequence>
<dbReference type="EMBL" id="BMZI01000007">
    <property type="protein sequence ID" value="GHB30420.1"/>
    <property type="molecule type" value="Genomic_DNA"/>
</dbReference>
<dbReference type="Proteomes" id="UP000646745">
    <property type="component" value="Unassembled WGS sequence"/>
</dbReference>
<protein>
    <recommendedName>
        <fullName evidence="3">DUF2163 domain-containing protein</fullName>
    </recommendedName>
</protein>
<evidence type="ECO:0000313" key="1">
    <source>
        <dbReference type="EMBL" id="GHB30420.1"/>
    </source>
</evidence>
<dbReference type="RefSeq" id="WP_229809168.1">
    <property type="nucleotide sequence ID" value="NZ_BMZI01000007.1"/>
</dbReference>
<evidence type="ECO:0008006" key="3">
    <source>
        <dbReference type="Google" id="ProtNLM"/>
    </source>
</evidence>